<dbReference type="InterPro" id="IPR043502">
    <property type="entry name" value="DNA/RNA_pol_sf"/>
</dbReference>
<comment type="catalytic activity">
    <reaction evidence="9">
        <text>DNA(n) + a 2'-deoxyribonucleoside 5'-triphosphate = DNA(n+1) + diphosphate</text>
        <dbReference type="Rhea" id="RHEA:22508"/>
        <dbReference type="Rhea" id="RHEA-COMP:17339"/>
        <dbReference type="Rhea" id="RHEA-COMP:17340"/>
        <dbReference type="ChEBI" id="CHEBI:33019"/>
        <dbReference type="ChEBI" id="CHEBI:61560"/>
        <dbReference type="ChEBI" id="CHEBI:173112"/>
        <dbReference type="EC" id="2.7.7.49"/>
    </reaction>
</comment>
<dbReference type="InterPro" id="IPR000477">
    <property type="entry name" value="RT_dom"/>
</dbReference>
<evidence type="ECO:0000313" key="11">
    <source>
        <dbReference type="EMBL" id="MEM6249337.1"/>
    </source>
</evidence>
<sequence>MKYIHKFINSSILAYAKYNKDVVYSYTKGVSIRDAIEKHSGSKFFLQTDISNFYGSLNRDNIEISLRYQIDNFPISDIEDYIDLIVYLTVVEDKLPAGFSTSPLLSNLCLLDFDTALLKYANENKLVYTRYSDDLIISSVNDRLDNDIVLKIESLLCEHVNDSISLNQSKTKFNHIGNSFKLLGLNILPNGTVTIPSSEKKKLETLIYLYFTGKDKFIDFTNNNIKYNKESKERTVVEVGTRYITNKLVAFNSMDPEYVNKLRRKYGNTVIEMFLRQSVN</sequence>
<dbReference type="PRINTS" id="PR00866">
    <property type="entry name" value="RNADNAPOLMS"/>
</dbReference>
<proteinExistence type="inferred from homology"/>
<organism evidence="11 12">
    <name type="scientific">Shewanella vaxholmensis</name>
    <dbReference type="NCBI Taxonomy" id="3063535"/>
    <lineage>
        <taxon>Bacteria</taxon>
        <taxon>Pseudomonadati</taxon>
        <taxon>Pseudomonadota</taxon>
        <taxon>Gammaproteobacteria</taxon>
        <taxon>Alteromonadales</taxon>
        <taxon>Shewanellaceae</taxon>
        <taxon>Shewanella</taxon>
    </lineage>
</organism>
<evidence type="ECO:0000256" key="7">
    <source>
        <dbReference type="ARBA" id="ARBA00023118"/>
    </source>
</evidence>
<dbReference type="SUPFAM" id="SSF56672">
    <property type="entry name" value="DNA/RNA polymerases"/>
    <property type="match status" value="1"/>
</dbReference>
<protein>
    <recommendedName>
        <fullName evidence="1">RNA-directed DNA polymerase</fullName>
        <ecNumber evidence="1">2.7.7.49</ecNumber>
    </recommendedName>
</protein>
<evidence type="ECO:0000313" key="12">
    <source>
        <dbReference type="Proteomes" id="UP001489333"/>
    </source>
</evidence>
<dbReference type="Proteomes" id="UP001489333">
    <property type="component" value="Unassembled WGS sequence"/>
</dbReference>
<evidence type="ECO:0000256" key="3">
    <source>
        <dbReference type="ARBA" id="ARBA00022695"/>
    </source>
</evidence>
<reference evidence="11 12" key="1">
    <citation type="submission" date="2024-04" db="EMBL/GenBank/DDBJ databases">
        <title>Novel Shewanella species isolated from Baltic Sea sediments.</title>
        <authorList>
            <person name="Martin-Rodriguez A.J."/>
            <person name="Fernandez-Juarez V."/>
            <person name="Valeriano V.D."/>
            <person name="Mihindukulasooriya I."/>
            <person name="Ceresnova L."/>
            <person name="Joffre E."/>
            <person name="Jensie-Markopoulos S."/>
            <person name="Moore E.R.B."/>
            <person name="Sjoling A."/>
        </authorList>
    </citation>
    <scope>NUCLEOTIDE SEQUENCE [LARGE SCALE GENOMIC DNA]</scope>
    <source>
        <strain evidence="11 12">VAX-SP0-0CM-1</strain>
    </source>
</reference>
<accession>A0ABU9UTA9</accession>
<comment type="caution">
    <text evidence="11">The sequence shown here is derived from an EMBL/GenBank/DDBJ whole genome shotgun (WGS) entry which is preliminary data.</text>
</comment>
<comment type="similarity">
    <text evidence="8">Belongs to the bacterial reverse transcriptase family.</text>
</comment>
<keyword evidence="3 11" id="KW-0548">Nucleotidyltransferase</keyword>
<dbReference type="CDD" id="cd03487">
    <property type="entry name" value="RT_Bac_retron_II"/>
    <property type="match status" value="1"/>
</dbReference>
<evidence type="ECO:0000256" key="5">
    <source>
        <dbReference type="ARBA" id="ARBA00022842"/>
    </source>
</evidence>
<evidence type="ECO:0000256" key="4">
    <source>
        <dbReference type="ARBA" id="ARBA00022723"/>
    </source>
</evidence>
<dbReference type="InterPro" id="IPR000123">
    <property type="entry name" value="Reverse_transcriptase_msDNA"/>
</dbReference>
<dbReference type="RefSeq" id="WP_342902132.1">
    <property type="nucleotide sequence ID" value="NZ_JBCHKU010000015.1"/>
</dbReference>
<dbReference type="EMBL" id="JBCHKU010000015">
    <property type="protein sequence ID" value="MEM6249337.1"/>
    <property type="molecule type" value="Genomic_DNA"/>
</dbReference>
<evidence type="ECO:0000256" key="9">
    <source>
        <dbReference type="ARBA" id="ARBA00048173"/>
    </source>
</evidence>
<name>A0ABU9UTA9_9GAMM</name>
<keyword evidence="5" id="KW-0460">Magnesium</keyword>
<dbReference type="PANTHER" id="PTHR34047">
    <property type="entry name" value="NUCLEAR INTRON MATURASE 1, MITOCHONDRIAL-RELATED"/>
    <property type="match status" value="1"/>
</dbReference>
<gene>
    <name evidence="11" type="ORF">AAGS29_12095</name>
</gene>
<keyword evidence="7" id="KW-0051">Antiviral defense</keyword>
<dbReference type="EC" id="2.7.7.49" evidence="1"/>
<dbReference type="PROSITE" id="PS50878">
    <property type="entry name" value="RT_POL"/>
    <property type="match status" value="1"/>
</dbReference>
<keyword evidence="2 11" id="KW-0808">Transferase</keyword>
<evidence type="ECO:0000256" key="8">
    <source>
        <dbReference type="ARBA" id="ARBA00034120"/>
    </source>
</evidence>
<keyword evidence="6 11" id="KW-0695">RNA-directed DNA polymerase</keyword>
<evidence type="ECO:0000256" key="6">
    <source>
        <dbReference type="ARBA" id="ARBA00022918"/>
    </source>
</evidence>
<feature type="domain" description="Reverse transcriptase" evidence="10">
    <location>
        <begin position="1"/>
        <end position="187"/>
    </location>
</feature>
<evidence type="ECO:0000256" key="2">
    <source>
        <dbReference type="ARBA" id="ARBA00022679"/>
    </source>
</evidence>
<keyword evidence="12" id="KW-1185">Reference proteome</keyword>
<evidence type="ECO:0000259" key="10">
    <source>
        <dbReference type="PROSITE" id="PS50878"/>
    </source>
</evidence>
<evidence type="ECO:0000256" key="1">
    <source>
        <dbReference type="ARBA" id="ARBA00012493"/>
    </source>
</evidence>
<dbReference type="PANTHER" id="PTHR34047:SF7">
    <property type="entry name" value="RNA-DIRECTED DNA POLYMERASE"/>
    <property type="match status" value="1"/>
</dbReference>
<dbReference type="InterPro" id="IPR051083">
    <property type="entry name" value="GrpII_Intron_Splice-Mob/Def"/>
</dbReference>
<keyword evidence="4" id="KW-0479">Metal-binding</keyword>
<dbReference type="GO" id="GO:0003964">
    <property type="term" value="F:RNA-directed DNA polymerase activity"/>
    <property type="evidence" value="ECO:0007669"/>
    <property type="project" value="UniProtKB-KW"/>
</dbReference>
<dbReference type="Pfam" id="PF00078">
    <property type="entry name" value="RVT_1"/>
    <property type="match status" value="1"/>
</dbReference>